<feature type="domain" description="CdaR GGDEF-like" evidence="4">
    <location>
        <begin position="175"/>
        <end position="296"/>
    </location>
</feature>
<name>A0ABN2AVQ1_9ACTN</name>
<dbReference type="Pfam" id="PF17853">
    <property type="entry name" value="GGDEF_2"/>
    <property type="match status" value="1"/>
</dbReference>
<dbReference type="Pfam" id="PF13556">
    <property type="entry name" value="HTH_30"/>
    <property type="match status" value="1"/>
</dbReference>
<dbReference type="RefSeq" id="WP_344112857.1">
    <property type="nucleotide sequence ID" value="NZ_BAAAOR010000025.1"/>
</dbReference>
<feature type="domain" description="RsbT co-antagonist protein RsbRD N-terminal" evidence="3">
    <location>
        <begin position="21"/>
        <end position="162"/>
    </location>
</feature>
<dbReference type="InterPro" id="IPR025751">
    <property type="entry name" value="RsbRD_N_dom"/>
</dbReference>
<keyword evidence="6" id="KW-1185">Reference proteome</keyword>
<evidence type="ECO:0000259" key="4">
    <source>
        <dbReference type="Pfam" id="PF17853"/>
    </source>
</evidence>
<dbReference type="Pfam" id="PF14361">
    <property type="entry name" value="RsbRD_N"/>
    <property type="match status" value="1"/>
</dbReference>
<dbReference type="InterPro" id="IPR041522">
    <property type="entry name" value="CdaR_GGDEF"/>
</dbReference>
<dbReference type="InterPro" id="IPR025736">
    <property type="entry name" value="PucR_C-HTH_dom"/>
</dbReference>
<protein>
    <submittedName>
        <fullName evidence="5">Helix-turn-helix domain-containing protein</fullName>
    </submittedName>
</protein>
<dbReference type="PANTHER" id="PTHR33744">
    <property type="entry name" value="CARBOHYDRATE DIACID REGULATOR"/>
    <property type="match status" value="1"/>
</dbReference>
<evidence type="ECO:0000313" key="5">
    <source>
        <dbReference type="EMBL" id="GAA1528354.1"/>
    </source>
</evidence>
<proteinExistence type="inferred from homology"/>
<evidence type="ECO:0000256" key="1">
    <source>
        <dbReference type="ARBA" id="ARBA00006754"/>
    </source>
</evidence>
<dbReference type="Proteomes" id="UP001500842">
    <property type="component" value="Unassembled WGS sequence"/>
</dbReference>
<gene>
    <name evidence="5" type="ORF">GCM10009788_34600</name>
</gene>
<evidence type="ECO:0000313" key="6">
    <source>
        <dbReference type="Proteomes" id="UP001500842"/>
    </source>
</evidence>
<comment type="similarity">
    <text evidence="1">Belongs to the CdaR family.</text>
</comment>
<feature type="domain" description="PucR C-terminal helix-turn-helix" evidence="2">
    <location>
        <begin position="349"/>
        <end position="405"/>
    </location>
</feature>
<comment type="caution">
    <text evidence="5">The sequence shown here is derived from an EMBL/GenBank/DDBJ whole genome shotgun (WGS) entry which is preliminary data.</text>
</comment>
<dbReference type="PANTHER" id="PTHR33744:SF1">
    <property type="entry name" value="DNA-BINDING TRANSCRIPTIONAL ACTIVATOR ADER"/>
    <property type="match status" value="1"/>
</dbReference>
<organism evidence="5 6">
    <name type="scientific">Nocardioides humi</name>
    <dbReference type="NCBI Taxonomy" id="449461"/>
    <lineage>
        <taxon>Bacteria</taxon>
        <taxon>Bacillati</taxon>
        <taxon>Actinomycetota</taxon>
        <taxon>Actinomycetes</taxon>
        <taxon>Propionibacteriales</taxon>
        <taxon>Nocardioidaceae</taxon>
        <taxon>Nocardioides</taxon>
    </lineage>
</organism>
<dbReference type="InterPro" id="IPR042070">
    <property type="entry name" value="PucR_C-HTH_sf"/>
</dbReference>
<accession>A0ABN2AVQ1</accession>
<dbReference type="InterPro" id="IPR051448">
    <property type="entry name" value="CdaR-like_regulators"/>
</dbReference>
<dbReference type="Gene3D" id="1.10.10.2840">
    <property type="entry name" value="PucR C-terminal helix-turn-helix domain"/>
    <property type="match status" value="1"/>
</dbReference>
<dbReference type="EMBL" id="BAAAOR010000025">
    <property type="protein sequence ID" value="GAA1528354.1"/>
    <property type="molecule type" value="Genomic_DNA"/>
</dbReference>
<reference evidence="5 6" key="1">
    <citation type="journal article" date="2019" name="Int. J. Syst. Evol. Microbiol.">
        <title>The Global Catalogue of Microorganisms (GCM) 10K type strain sequencing project: providing services to taxonomists for standard genome sequencing and annotation.</title>
        <authorList>
            <consortium name="The Broad Institute Genomics Platform"/>
            <consortium name="The Broad Institute Genome Sequencing Center for Infectious Disease"/>
            <person name="Wu L."/>
            <person name="Ma J."/>
        </authorList>
    </citation>
    <scope>NUCLEOTIDE SEQUENCE [LARGE SCALE GENOMIC DNA]</scope>
    <source>
        <strain evidence="5 6">JCM 14942</strain>
    </source>
</reference>
<evidence type="ECO:0000259" key="2">
    <source>
        <dbReference type="Pfam" id="PF13556"/>
    </source>
</evidence>
<evidence type="ECO:0000259" key="3">
    <source>
        <dbReference type="Pfam" id="PF14361"/>
    </source>
</evidence>
<sequence>MSDPETELQGIAVLLAERHAELTDGLVRAFGDRIPELPRDPVLVDLLHGSAGSNLESLAHLLRGHMPASDVRAPAAAVEYARRLAQRGTSPSALLRAYRLGQQLILAWAVEEIAARVPDPLLALQTSNLLTQTSFEYVDAVSEDVIGAYQSERERWLANRSAVQRETVEALLRDERLDVAAAESSLGYRLRQHHLGLVLWTAPGDSDLATVERVVGAIADRVGAGHPLFVPRDRETAWAWLPIGRTGEVDLPDATAALADVLADGGGRVSVAIGSPAAGEPGFRVTHQGAVAAQEVAQLGQHRPGRVITYDDPTVRAAALLARDLPTTRRMVRTALGDLADDTDSAARLRETLLAFVEERESYVATAVRVHLHKNTVKYRVDRAVEARGKPLGDERLDLELALIACKWLAPEVLARAGG</sequence>